<reference evidence="3" key="1">
    <citation type="submission" date="2021-01" db="EMBL/GenBank/DDBJ databases">
        <title>Ramlibacter sp. strain AW1 16S ribosomal RNA gene Genome sequencing and assembly.</title>
        <authorList>
            <person name="Kang M."/>
        </authorList>
    </citation>
    <scope>NUCLEOTIDE SEQUENCE</scope>
    <source>
        <strain evidence="3">AW1</strain>
    </source>
</reference>
<evidence type="ECO:0000256" key="1">
    <source>
        <dbReference type="SAM" id="MobiDB-lite"/>
    </source>
</evidence>
<evidence type="ECO:0000313" key="4">
    <source>
        <dbReference type="Proteomes" id="UP000613011"/>
    </source>
</evidence>
<evidence type="ECO:0000313" key="3">
    <source>
        <dbReference type="EMBL" id="MBL0420073.1"/>
    </source>
</evidence>
<sequence length="318" mass="33965">MNTQPASSIQDTRSTTGSAMPGASSATERTGTGNPANESFLSRDNIHRFADKAHQAIDRLQQKLSFGSGQGSSPATPTDLRERARQYGEQAMHAAQQARDYPGRLREQVTTEPIKATAVAFAAGVVWGMLPSGRRRHHHVEVVEVPVAHDAGASLSARANRWIGAAGERLHHLGESTHDTAQRLGAGTMSGASRARAYSSRLWHDTRKSMPYAKDQLLARSHHYGSLARTQMETHPLAGLAVAIGLGALAVRMTMGQRGYRYSARSSTLAVDKDGRPLRAEPGDRSASSMGAVAKPMMSGALVLGMGVILGALLSSRR</sequence>
<feature type="region of interest" description="Disordered" evidence="1">
    <location>
        <begin position="1"/>
        <end position="40"/>
    </location>
</feature>
<name>A0A936ZGZ4_9BURK</name>
<keyword evidence="2" id="KW-0472">Membrane</keyword>
<feature type="transmembrane region" description="Helical" evidence="2">
    <location>
        <begin position="237"/>
        <end position="255"/>
    </location>
</feature>
<proteinExistence type="predicted"/>
<feature type="transmembrane region" description="Helical" evidence="2">
    <location>
        <begin position="297"/>
        <end position="315"/>
    </location>
</feature>
<organism evidence="3 4">
    <name type="scientific">Ramlibacter aurantiacus</name>
    <dbReference type="NCBI Taxonomy" id="2801330"/>
    <lineage>
        <taxon>Bacteria</taxon>
        <taxon>Pseudomonadati</taxon>
        <taxon>Pseudomonadota</taxon>
        <taxon>Betaproteobacteria</taxon>
        <taxon>Burkholderiales</taxon>
        <taxon>Comamonadaceae</taxon>
        <taxon>Ramlibacter</taxon>
    </lineage>
</organism>
<evidence type="ECO:0000256" key="2">
    <source>
        <dbReference type="SAM" id="Phobius"/>
    </source>
</evidence>
<dbReference type="Proteomes" id="UP000613011">
    <property type="component" value="Unassembled WGS sequence"/>
</dbReference>
<keyword evidence="2" id="KW-0812">Transmembrane</keyword>
<dbReference type="EMBL" id="JAEQNA010000001">
    <property type="protein sequence ID" value="MBL0420073.1"/>
    <property type="molecule type" value="Genomic_DNA"/>
</dbReference>
<evidence type="ECO:0008006" key="5">
    <source>
        <dbReference type="Google" id="ProtNLM"/>
    </source>
</evidence>
<accession>A0A936ZGZ4</accession>
<dbReference type="RefSeq" id="WP_201683065.1">
    <property type="nucleotide sequence ID" value="NZ_JAEQNA010000001.1"/>
</dbReference>
<keyword evidence="4" id="KW-1185">Reference proteome</keyword>
<protein>
    <recommendedName>
        <fullName evidence="5">DUF3618 domain-containing protein</fullName>
    </recommendedName>
</protein>
<comment type="caution">
    <text evidence="3">The sequence shown here is derived from an EMBL/GenBank/DDBJ whole genome shotgun (WGS) entry which is preliminary data.</text>
</comment>
<gene>
    <name evidence="3" type="ORF">JI739_06900</name>
</gene>
<keyword evidence="2" id="KW-1133">Transmembrane helix</keyword>
<dbReference type="AlphaFoldDB" id="A0A936ZGZ4"/>